<keyword evidence="3" id="KW-1003">Cell membrane</keyword>
<feature type="transmembrane region" description="Helical" evidence="8">
    <location>
        <begin position="30"/>
        <end position="51"/>
    </location>
</feature>
<dbReference type="Pfam" id="PF00893">
    <property type="entry name" value="Multi_Drug_Res"/>
    <property type="match status" value="1"/>
</dbReference>
<dbReference type="PATRIC" id="fig|1423718.3.peg.197"/>
<keyword evidence="10" id="KW-1185">Reference proteome</keyword>
<dbReference type="GO" id="GO:0015220">
    <property type="term" value="F:choline transmembrane transporter activity"/>
    <property type="evidence" value="ECO:0007669"/>
    <property type="project" value="TreeGrafter"/>
</dbReference>
<dbReference type="GO" id="GO:0031460">
    <property type="term" value="P:glycine betaine transport"/>
    <property type="evidence" value="ECO:0007669"/>
    <property type="project" value="TreeGrafter"/>
</dbReference>
<comment type="similarity">
    <text evidence="7">Belongs to the drug/metabolite transporter (DMT) superfamily. Small multidrug resistance (SMR) (TC 2.A.7.1) family.</text>
</comment>
<evidence type="ECO:0000256" key="6">
    <source>
        <dbReference type="ARBA" id="ARBA00023136"/>
    </source>
</evidence>
<organism evidence="9 10">
    <name type="scientific">Ligilactobacillus agilis DSM 20509</name>
    <dbReference type="NCBI Taxonomy" id="1423718"/>
    <lineage>
        <taxon>Bacteria</taxon>
        <taxon>Bacillati</taxon>
        <taxon>Bacillota</taxon>
        <taxon>Bacilli</taxon>
        <taxon>Lactobacillales</taxon>
        <taxon>Lactobacillaceae</taxon>
        <taxon>Ligilactobacillus</taxon>
    </lineage>
</organism>
<keyword evidence="4 7" id="KW-0812">Transmembrane</keyword>
<dbReference type="Gene3D" id="1.10.3730.20">
    <property type="match status" value="1"/>
</dbReference>
<dbReference type="GO" id="GO:0015199">
    <property type="term" value="F:amino-acid betaine transmembrane transporter activity"/>
    <property type="evidence" value="ECO:0007669"/>
    <property type="project" value="TreeGrafter"/>
</dbReference>
<dbReference type="AlphaFoldDB" id="A0A0R2AGS4"/>
<evidence type="ECO:0000256" key="1">
    <source>
        <dbReference type="ARBA" id="ARBA00004651"/>
    </source>
</evidence>
<comment type="subcellular location">
    <subcellularLocation>
        <location evidence="1 7">Cell membrane</location>
        <topology evidence="1 7">Multi-pass membrane protein</topology>
    </subcellularLocation>
</comment>
<reference evidence="9 10" key="1">
    <citation type="journal article" date="2015" name="Genome Announc.">
        <title>Expanding the biotechnology potential of lactobacilli through comparative genomics of 213 strains and associated genera.</title>
        <authorList>
            <person name="Sun Z."/>
            <person name="Harris H.M."/>
            <person name="McCann A."/>
            <person name="Guo C."/>
            <person name="Argimon S."/>
            <person name="Zhang W."/>
            <person name="Yang X."/>
            <person name="Jeffery I.B."/>
            <person name="Cooney J.C."/>
            <person name="Kagawa T.F."/>
            <person name="Liu W."/>
            <person name="Song Y."/>
            <person name="Salvetti E."/>
            <person name="Wrobel A."/>
            <person name="Rasinkangas P."/>
            <person name="Parkhill J."/>
            <person name="Rea M.C."/>
            <person name="O'Sullivan O."/>
            <person name="Ritari J."/>
            <person name="Douillard F.P."/>
            <person name="Paul Ross R."/>
            <person name="Yang R."/>
            <person name="Briner A.E."/>
            <person name="Felis G.E."/>
            <person name="de Vos W.M."/>
            <person name="Barrangou R."/>
            <person name="Klaenhammer T.R."/>
            <person name="Caufield P.W."/>
            <person name="Cui Y."/>
            <person name="Zhang H."/>
            <person name="O'Toole P.W."/>
        </authorList>
    </citation>
    <scope>NUCLEOTIDE SEQUENCE [LARGE SCALE GENOMIC DNA]</scope>
    <source>
        <strain evidence="9 10">DSM 20509</strain>
    </source>
</reference>
<evidence type="ECO:0000256" key="5">
    <source>
        <dbReference type="ARBA" id="ARBA00022989"/>
    </source>
</evidence>
<evidence type="ECO:0000256" key="3">
    <source>
        <dbReference type="ARBA" id="ARBA00022475"/>
    </source>
</evidence>
<dbReference type="GO" id="GO:0015297">
    <property type="term" value="F:antiporter activity"/>
    <property type="evidence" value="ECO:0007669"/>
    <property type="project" value="TreeGrafter"/>
</dbReference>
<dbReference type="PANTHER" id="PTHR30561">
    <property type="entry name" value="SMR FAMILY PROTON-DEPENDENT DRUG EFFLUX TRANSPORTER SUGE"/>
    <property type="match status" value="1"/>
</dbReference>
<evidence type="ECO:0000313" key="10">
    <source>
        <dbReference type="Proteomes" id="UP000051008"/>
    </source>
</evidence>
<feature type="transmembrane region" description="Helical" evidence="8">
    <location>
        <begin position="89"/>
        <end position="109"/>
    </location>
</feature>
<dbReference type="FunFam" id="1.10.3730.20:FF:000001">
    <property type="entry name" value="Quaternary ammonium compound resistance transporter SugE"/>
    <property type="match status" value="1"/>
</dbReference>
<feature type="transmembrane region" description="Helical" evidence="8">
    <location>
        <begin position="115"/>
        <end position="134"/>
    </location>
</feature>
<evidence type="ECO:0000256" key="2">
    <source>
        <dbReference type="ARBA" id="ARBA00022448"/>
    </source>
</evidence>
<feature type="transmembrane region" description="Helical" evidence="8">
    <location>
        <begin position="57"/>
        <end position="77"/>
    </location>
</feature>
<evidence type="ECO:0000313" key="9">
    <source>
        <dbReference type="EMBL" id="KRM66240.1"/>
    </source>
</evidence>
<proteinExistence type="inferred from homology"/>
<keyword evidence="5 8" id="KW-1133">Transmembrane helix</keyword>
<evidence type="ECO:0008006" key="11">
    <source>
        <dbReference type="Google" id="ProtNLM"/>
    </source>
</evidence>
<accession>A0A0R2AGS4</accession>
<dbReference type="InterPro" id="IPR045324">
    <property type="entry name" value="Small_multidrug_res"/>
</dbReference>
<gene>
    <name evidence="9" type="ORF">FC14_GL000186</name>
</gene>
<evidence type="ECO:0000256" key="7">
    <source>
        <dbReference type="RuleBase" id="RU003942"/>
    </source>
</evidence>
<keyword evidence="2" id="KW-0813">Transport</keyword>
<keyword evidence="6 8" id="KW-0472">Membrane</keyword>
<dbReference type="GO" id="GO:0005886">
    <property type="term" value="C:plasma membrane"/>
    <property type="evidence" value="ECO:0007669"/>
    <property type="project" value="UniProtKB-SubCell"/>
</dbReference>
<dbReference type="PANTHER" id="PTHR30561:SF1">
    <property type="entry name" value="MULTIDRUG TRANSPORTER EMRE"/>
    <property type="match status" value="1"/>
</dbReference>
<dbReference type="InterPro" id="IPR000390">
    <property type="entry name" value="Small_drug/metabolite_transptr"/>
</dbReference>
<comment type="caution">
    <text evidence="9">The sequence shown here is derived from an EMBL/GenBank/DDBJ whole genome shotgun (WGS) entry which is preliminary data.</text>
</comment>
<protein>
    <recommendedName>
        <fullName evidence="11">Small multidrug resistance protein</fullName>
    </recommendedName>
</protein>
<dbReference type="SUPFAM" id="SSF103481">
    <property type="entry name" value="Multidrug resistance efflux transporter EmrE"/>
    <property type="match status" value="1"/>
</dbReference>
<name>A0A0R2AGS4_9LACO</name>
<sequence>MSGLLYISKKTCFSACWLAKLSLTYFKRGAAMAYCYLLLAICLELIATNFLKLSAGFSRLVPTIITVSAYCACFYFFSLSLRGIKLSIAYATWSGVGIIFASLLSYFLFKESLTGWQLLGLGLIVCGTIIANLTGGH</sequence>
<dbReference type="InterPro" id="IPR037185">
    <property type="entry name" value="EmrE-like"/>
</dbReference>
<dbReference type="EMBL" id="AYYP01000006">
    <property type="protein sequence ID" value="KRM66240.1"/>
    <property type="molecule type" value="Genomic_DNA"/>
</dbReference>
<dbReference type="Proteomes" id="UP000051008">
    <property type="component" value="Unassembled WGS sequence"/>
</dbReference>
<evidence type="ECO:0000256" key="4">
    <source>
        <dbReference type="ARBA" id="ARBA00022692"/>
    </source>
</evidence>
<evidence type="ECO:0000256" key="8">
    <source>
        <dbReference type="SAM" id="Phobius"/>
    </source>
</evidence>